<feature type="region of interest" description="Disordered" evidence="1">
    <location>
        <begin position="1"/>
        <end position="41"/>
    </location>
</feature>
<dbReference type="AlphaFoldDB" id="A0A9W8ACH6"/>
<evidence type="ECO:0000313" key="3">
    <source>
        <dbReference type="Proteomes" id="UP001150538"/>
    </source>
</evidence>
<protein>
    <submittedName>
        <fullName evidence="2">Uncharacterized protein</fullName>
    </submittedName>
</protein>
<sequence>MSSNGSASPHLSPAMQTPRQKDSEKHFIDNVQKLGARSAPPKTRTQLFRMDPQIAKKAIHNFELSQISRNIKAGFARLQTKYAKTLPLSKSAGPATSALPREAFRASTLTRHVSLESNSSVATLLEEGNQDQTIVKRRQLHTGLLQNDAASKGNFPVRLGHMKSEPEMTSPRLMDSPVVRTTPCRPQPPRSSANTCPPLKNKGRSAIGALSPPPKLDFGDFSPAGRSSGDSILHHTRLDEYCASTRKFNKPGRLGQRSPSAGDTDSVEAARAMMMFMNSSKSSTISTKSVSHSTDAFPSLKARPLAMKALSAGHNKLEFSLDPPPISQSRPTRKPISANTPARTIAQDRTTGISAGKRKFDGDSDTASPSHNSSKRKIACINEKAKTLLRSDSSSTIATATATTVSPSDSDGGNDGGGEVDVGGCDGTAVITKTTTPFGALGSPSLGVSSNKPGDTDGSPNRLSSKPKHRRNTNS</sequence>
<organism evidence="2 3">
    <name type="scientific">Mycoemilia scoparia</name>
    <dbReference type="NCBI Taxonomy" id="417184"/>
    <lineage>
        <taxon>Eukaryota</taxon>
        <taxon>Fungi</taxon>
        <taxon>Fungi incertae sedis</taxon>
        <taxon>Zoopagomycota</taxon>
        <taxon>Kickxellomycotina</taxon>
        <taxon>Kickxellomycetes</taxon>
        <taxon>Kickxellales</taxon>
        <taxon>Kickxellaceae</taxon>
        <taxon>Mycoemilia</taxon>
    </lineage>
</organism>
<feature type="region of interest" description="Disordered" evidence="1">
    <location>
        <begin position="165"/>
        <end position="200"/>
    </location>
</feature>
<keyword evidence="3" id="KW-1185">Reference proteome</keyword>
<evidence type="ECO:0000313" key="2">
    <source>
        <dbReference type="EMBL" id="KAJ1922169.1"/>
    </source>
</evidence>
<accession>A0A9W8ACH6</accession>
<dbReference type="EMBL" id="JANBPU010000001">
    <property type="protein sequence ID" value="KAJ1922169.1"/>
    <property type="molecule type" value="Genomic_DNA"/>
</dbReference>
<feature type="compositionally biased region" description="Low complexity" evidence="1">
    <location>
        <begin position="391"/>
        <end position="411"/>
    </location>
</feature>
<feature type="compositionally biased region" description="Polar residues" evidence="1">
    <location>
        <begin position="337"/>
        <end position="353"/>
    </location>
</feature>
<gene>
    <name evidence="2" type="ORF">H4219_000031</name>
</gene>
<evidence type="ECO:0000256" key="1">
    <source>
        <dbReference type="SAM" id="MobiDB-lite"/>
    </source>
</evidence>
<name>A0A9W8ACH6_9FUNG</name>
<proteinExistence type="predicted"/>
<dbReference type="Proteomes" id="UP001150538">
    <property type="component" value="Unassembled WGS sequence"/>
</dbReference>
<comment type="caution">
    <text evidence="2">The sequence shown here is derived from an EMBL/GenBank/DDBJ whole genome shotgun (WGS) entry which is preliminary data.</text>
</comment>
<feature type="compositionally biased region" description="Gly residues" evidence="1">
    <location>
        <begin position="413"/>
        <end position="426"/>
    </location>
</feature>
<feature type="compositionally biased region" description="Polar residues" evidence="1">
    <location>
        <begin position="446"/>
        <end position="464"/>
    </location>
</feature>
<feature type="compositionally biased region" description="Basic residues" evidence="1">
    <location>
        <begin position="465"/>
        <end position="475"/>
    </location>
</feature>
<reference evidence="2" key="1">
    <citation type="submission" date="2022-07" db="EMBL/GenBank/DDBJ databases">
        <title>Phylogenomic reconstructions and comparative analyses of Kickxellomycotina fungi.</title>
        <authorList>
            <person name="Reynolds N.K."/>
            <person name="Stajich J.E."/>
            <person name="Barry K."/>
            <person name="Grigoriev I.V."/>
            <person name="Crous P."/>
            <person name="Smith M.E."/>
        </authorList>
    </citation>
    <scope>NUCLEOTIDE SEQUENCE</scope>
    <source>
        <strain evidence="2">NBRC 100468</strain>
    </source>
</reference>
<feature type="compositionally biased region" description="Basic and acidic residues" evidence="1">
    <location>
        <begin position="19"/>
        <end position="28"/>
    </location>
</feature>
<feature type="region of interest" description="Disordered" evidence="1">
    <location>
        <begin position="318"/>
        <end position="475"/>
    </location>
</feature>
<feature type="compositionally biased region" description="Polar residues" evidence="1">
    <location>
        <begin position="1"/>
        <end position="18"/>
    </location>
</feature>